<dbReference type="OMA" id="YEELGWP"/>
<dbReference type="GO" id="GO:0019825">
    <property type="term" value="F:oxygen binding"/>
    <property type="evidence" value="ECO:0007669"/>
    <property type="project" value="InterPro"/>
</dbReference>
<dbReference type="InterPro" id="IPR002336">
    <property type="entry name" value="Erythrocruorin"/>
</dbReference>
<sequence>MGSSGSLFWGSANDNVLNPATGLTGRQKKLVQNMWAIVRKEPIPNGVAIMLAYFKKYPEYQKVFTHFKDVPLEELSANKKFQAHCLNIVTALNNLIDSINDPALLEANLVAIGERHHRRGQTKEQFLHLKEVIAEVLRQKLGAKFTAETAEAWNKTIDAAYTGIFQTFST</sequence>
<proteinExistence type="inferred from homology"/>
<keyword evidence="3 6" id="KW-0561">Oxygen transport</keyword>
<dbReference type="InterPro" id="IPR044399">
    <property type="entry name" value="Mb-like_M"/>
</dbReference>
<dbReference type="InterPro" id="IPR012292">
    <property type="entry name" value="Globin/Proto"/>
</dbReference>
<keyword evidence="4" id="KW-0479">Metal-binding</keyword>
<keyword evidence="9" id="KW-1185">Reference proteome</keyword>
<accession>A0A7M7R1H3</accession>
<evidence type="ECO:0000256" key="3">
    <source>
        <dbReference type="ARBA" id="ARBA00022621"/>
    </source>
</evidence>
<evidence type="ECO:0000256" key="4">
    <source>
        <dbReference type="ARBA" id="ARBA00022723"/>
    </source>
</evidence>
<dbReference type="Proteomes" id="UP000002358">
    <property type="component" value="Chromosome 5"/>
</dbReference>
<dbReference type="InterPro" id="IPR009050">
    <property type="entry name" value="Globin-like_sf"/>
</dbReference>
<dbReference type="CTD" id="41930"/>
<dbReference type="GeneID" id="100124253"/>
<evidence type="ECO:0000256" key="5">
    <source>
        <dbReference type="ARBA" id="ARBA00023004"/>
    </source>
</evidence>
<evidence type="ECO:0000313" key="8">
    <source>
        <dbReference type="EnsemblMetazoa" id="XP_032456996"/>
    </source>
</evidence>
<dbReference type="GO" id="GO:0005833">
    <property type="term" value="C:hemoglobin complex"/>
    <property type="evidence" value="ECO:0007669"/>
    <property type="project" value="InterPro"/>
</dbReference>
<comment type="similarity">
    <text evidence="6">Belongs to the globin family.</text>
</comment>
<dbReference type="PRINTS" id="PR00611">
    <property type="entry name" value="ERYTHCRUORIN"/>
</dbReference>
<dbReference type="Gene3D" id="1.10.490.10">
    <property type="entry name" value="Globins"/>
    <property type="match status" value="1"/>
</dbReference>
<keyword evidence="1 6" id="KW-0813">Transport</keyword>
<evidence type="ECO:0000259" key="7">
    <source>
        <dbReference type="PROSITE" id="PS01033"/>
    </source>
</evidence>
<dbReference type="PROSITE" id="PS01033">
    <property type="entry name" value="GLOBIN"/>
    <property type="match status" value="1"/>
</dbReference>
<dbReference type="GO" id="GO:0005576">
    <property type="term" value="C:extracellular region"/>
    <property type="evidence" value="ECO:0007669"/>
    <property type="project" value="InterPro"/>
</dbReference>
<dbReference type="CDD" id="cd01040">
    <property type="entry name" value="Mb-like"/>
    <property type="match status" value="1"/>
</dbReference>
<organism evidence="8 9">
    <name type="scientific">Nasonia vitripennis</name>
    <name type="common">Parasitic wasp</name>
    <dbReference type="NCBI Taxonomy" id="7425"/>
    <lineage>
        <taxon>Eukaryota</taxon>
        <taxon>Metazoa</taxon>
        <taxon>Ecdysozoa</taxon>
        <taxon>Arthropoda</taxon>
        <taxon>Hexapoda</taxon>
        <taxon>Insecta</taxon>
        <taxon>Pterygota</taxon>
        <taxon>Neoptera</taxon>
        <taxon>Endopterygota</taxon>
        <taxon>Hymenoptera</taxon>
        <taxon>Apocrita</taxon>
        <taxon>Proctotrupomorpha</taxon>
        <taxon>Chalcidoidea</taxon>
        <taxon>Pteromalidae</taxon>
        <taxon>Pteromalinae</taxon>
        <taxon>Nasonia</taxon>
    </lineage>
</organism>
<keyword evidence="2 6" id="KW-0349">Heme</keyword>
<dbReference type="RefSeq" id="XP_031788372.1">
    <property type="nucleotide sequence ID" value="XM_031932512.2"/>
</dbReference>
<protein>
    <recommendedName>
        <fullName evidence="7">Globin domain-containing protein</fullName>
    </recommendedName>
</protein>
<feature type="domain" description="Globin" evidence="7">
    <location>
        <begin position="22"/>
        <end position="169"/>
    </location>
</feature>
<dbReference type="Pfam" id="PF00042">
    <property type="entry name" value="Globin"/>
    <property type="match status" value="1"/>
</dbReference>
<evidence type="ECO:0000256" key="6">
    <source>
        <dbReference type="RuleBase" id="RU000356"/>
    </source>
</evidence>
<dbReference type="EnsemblMetazoa" id="XM_031932512">
    <property type="protein sequence ID" value="XP_031788372"/>
    <property type="gene ID" value="LOC100124253"/>
</dbReference>
<dbReference type="SMR" id="A0A7M7R1H3"/>
<dbReference type="PANTHER" id="PTHR47217:SF1">
    <property type="entry name" value="GLOBIN-LIKE PROTEIN"/>
    <property type="match status" value="1"/>
</dbReference>
<dbReference type="RefSeq" id="XP_031788373.1">
    <property type="nucleotide sequence ID" value="XM_031932513.2"/>
</dbReference>
<dbReference type="GO" id="GO:0020037">
    <property type="term" value="F:heme binding"/>
    <property type="evidence" value="ECO:0007669"/>
    <property type="project" value="InterPro"/>
</dbReference>
<reference evidence="8" key="1">
    <citation type="submission" date="2021-01" db="UniProtKB">
        <authorList>
            <consortium name="EnsemblMetazoa"/>
        </authorList>
    </citation>
    <scope>IDENTIFICATION</scope>
</reference>
<dbReference type="GO" id="GO:0005344">
    <property type="term" value="F:oxygen carrier activity"/>
    <property type="evidence" value="ECO:0007669"/>
    <property type="project" value="UniProtKB-KW"/>
</dbReference>
<dbReference type="SUPFAM" id="SSF46458">
    <property type="entry name" value="Globin-like"/>
    <property type="match status" value="1"/>
</dbReference>
<dbReference type="GO" id="GO:0046872">
    <property type="term" value="F:metal ion binding"/>
    <property type="evidence" value="ECO:0007669"/>
    <property type="project" value="UniProtKB-KW"/>
</dbReference>
<dbReference type="EnsemblMetazoa" id="XM_032601105">
    <property type="protein sequence ID" value="XP_032456996"/>
    <property type="gene ID" value="LOC100124253"/>
</dbReference>
<dbReference type="RefSeq" id="XP_032456996.1">
    <property type="nucleotide sequence ID" value="XM_032601105.1"/>
</dbReference>
<dbReference type="InterPro" id="IPR000971">
    <property type="entry name" value="Globin"/>
</dbReference>
<dbReference type="PANTHER" id="PTHR47217">
    <property type="entry name" value="GLOBIN-LIKE PROTEIN"/>
    <property type="match status" value="1"/>
</dbReference>
<name>A0A7M7R1H3_NASVI</name>
<evidence type="ECO:0000256" key="2">
    <source>
        <dbReference type="ARBA" id="ARBA00022617"/>
    </source>
</evidence>
<dbReference type="AlphaFoldDB" id="A0A7M7R1H3"/>
<evidence type="ECO:0000256" key="1">
    <source>
        <dbReference type="ARBA" id="ARBA00022448"/>
    </source>
</evidence>
<evidence type="ECO:0000313" key="9">
    <source>
        <dbReference type="Proteomes" id="UP000002358"/>
    </source>
</evidence>
<keyword evidence="5" id="KW-0408">Iron</keyword>
<dbReference type="EnsemblMetazoa" id="XM_031932513">
    <property type="protein sequence ID" value="XP_031788373"/>
    <property type="gene ID" value="LOC100124253"/>
</dbReference>